<sequence length="137" mass="15432">MTTKKHVPESFVSDVMEWLVEGDIPVLDRLREEFEACEEMKIEETAVGFYVRFLLRGNPIALASDSDFTLGDVVAVDPSRKLAMGFILFVKQGCIELLEGYTFGGSLSEISFDECKLTYDTDDGTRDFDSVKERLAQ</sequence>
<reference evidence="1 2" key="1">
    <citation type="submission" date="2019-02" db="EMBL/GenBank/DDBJ databases">
        <title>Deep-cultivation of Planctomycetes and their phenomic and genomic characterization uncovers novel biology.</title>
        <authorList>
            <person name="Wiegand S."/>
            <person name="Jogler M."/>
            <person name="Boedeker C."/>
            <person name="Pinto D."/>
            <person name="Vollmers J."/>
            <person name="Rivas-Marin E."/>
            <person name="Kohn T."/>
            <person name="Peeters S.H."/>
            <person name="Heuer A."/>
            <person name="Rast P."/>
            <person name="Oberbeckmann S."/>
            <person name="Bunk B."/>
            <person name="Jeske O."/>
            <person name="Meyerdierks A."/>
            <person name="Storesund J.E."/>
            <person name="Kallscheuer N."/>
            <person name="Luecker S."/>
            <person name="Lage O.M."/>
            <person name="Pohl T."/>
            <person name="Merkel B.J."/>
            <person name="Hornburger P."/>
            <person name="Mueller R.-W."/>
            <person name="Bruemmer F."/>
            <person name="Labrenz M."/>
            <person name="Spormann A.M."/>
            <person name="Op Den Camp H."/>
            <person name="Overmann J."/>
            <person name="Amann R."/>
            <person name="Jetten M.S.M."/>
            <person name="Mascher T."/>
            <person name="Medema M.H."/>
            <person name="Devos D.P."/>
            <person name="Kaster A.-K."/>
            <person name="Ovreas L."/>
            <person name="Rohde M."/>
            <person name="Galperin M.Y."/>
            <person name="Jogler C."/>
        </authorList>
    </citation>
    <scope>NUCLEOTIDE SEQUENCE [LARGE SCALE GENOMIC DNA]</scope>
    <source>
        <strain evidence="1 2">KOR42</strain>
    </source>
</reference>
<dbReference type="AlphaFoldDB" id="A0A5C5VY84"/>
<protein>
    <submittedName>
        <fullName evidence="1">Uncharacterized protein</fullName>
    </submittedName>
</protein>
<keyword evidence="2" id="KW-1185">Reference proteome</keyword>
<accession>A0A5C5VY84</accession>
<organism evidence="1 2">
    <name type="scientific">Thalassoglobus neptunius</name>
    <dbReference type="NCBI Taxonomy" id="1938619"/>
    <lineage>
        <taxon>Bacteria</taxon>
        <taxon>Pseudomonadati</taxon>
        <taxon>Planctomycetota</taxon>
        <taxon>Planctomycetia</taxon>
        <taxon>Planctomycetales</taxon>
        <taxon>Planctomycetaceae</taxon>
        <taxon>Thalassoglobus</taxon>
    </lineage>
</organism>
<proteinExistence type="predicted"/>
<comment type="caution">
    <text evidence="1">The sequence shown here is derived from an EMBL/GenBank/DDBJ whole genome shotgun (WGS) entry which is preliminary data.</text>
</comment>
<dbReference type="OrthoDB" id="1684864at2"/>
<dbReference type="RefSeq" id="WP_146511789.1">
    <property type="nucleotide sequence ID" value="NZ_SIHI01000031.1"/>
</dbReference>
<dbReference type="Proteomes" id="UP000317243">
    <property type="component" value="Unassembled WGS sequence"/>
</dbReference>
<evidence type="ECO:0000313" key="1">
    <source>
        <dbReference type="EMBL" id="TWT43548.1"/>
    </source>
</evidence>
<gene>
    <name evidence="1" type="ORF">KOR42_44280</name>
</gene>
<evidence type="ECO:0000313" key="2">
    <source>
        <dbReference type="Proteomes" id="UP000317243"/>
    </source>
</evidence>
<dbReference type="EMBL" id="SIHI01000031">
    <property type="protein sequence ID" value="TWT43548.1"/>
    <property type="molecule type" value="Genomic_DNA"/>
</dbReference>
<name>A0A5C5VY84_9PLAN</name>